<dbReference type="Proteomes" id="UP000887540">
    <property type="component" value="Unplaced"/>
</dbReference>
<dbReference type="Pfam" id="PF02882">
    <property type="entry name" value="THF_DHG_CYH_C"/>
    <property type="match status" value="1"/>
</dbReference>
<dbReference type="GO" id="GO:0035999">
    <property type="term" value="P:tetrahydrofolate interconversion"/>
    <property type="evidence" value="ECO:0007669"/>
    <property type="project" value="TreeGrafter"/>
</dbReference>
<dbReference type="SUPFAM" id="SSF51735">
    <property type="entry name" value="NAD(P)-binding Rossmann-fold domains"/>
    <property type="match status" value="1"/>
</dbReference>
<dbReference type="EC" id="3.5.4.9" evidence="1"/>
<evidence type="ECO:0000256" key="2">
    <source>
        <dbReference type="ARBA" id="ARBA00022563"/>
    </source>
</evidence>
<evidence type="ECO:0000256" key="4">
    <source>
        <dbReference type="ARBA" id="ARBA00023002"/>
    </source>
</evidence>
<dbReference type="PANTHER" id="PTHR48099:SF5">
    <property type="entry name" value="C-1-TETRAHYDROFOLATE SYNTHASE, CYTOPLASMIC"/>
    <property type="match status" value="1"/>
</dbReference>
<evidence type="ECO:0000313" key="8">
    <source>
        <dbReference type="WBParaSite" id="ACRNAN_scaffold14722.g15768.t1"/>
    </source>
</evidence>
<dbReference type="Gene3D" id="3.40.50.10860">
    <property type="entry name" value="Leucine Dehydrogenase, chain A, domain 1"/>
    <property type="match status" value="1"/>
</dbReference>
<keyword evidence="3" id="KW-0378">Hydrolase</keyword>
<evidence type="ECO:0000256" key="5">
    <source>
        <dbReference type="ARBA" id="ARBA00023268"/>
    </source>
</evidence>
<organism evidence="7 8">
    <name type="scientific">Acrobeloides nanus</name>
    <dbReference type="NCBI Taxonomy" id="290746"/>
    <lineage>
        <taxon>Eukaryota</taxon>
        <taxon>Metazoa</taxon>
        <taxon>Ecdysozoa</taxon>
        <taxon>Nematoda</taxon>
        <taxon>Chromadorea</taxon>
        <taxon>Rhabditida</taxon>
        <taxon>Tylenchina</taxon>
        <taxon>Cephalobomorpha</taxon>
        <taxon>Cephaloboidea</taxon>
        <taxon>Cephalobidae</taxon>
        <taxon>Acrobeloides</taxon>
    </lineage>
</organism>
<dbReference type="WBParaSite" id="ACRNAN_scaffold14722.g15768.t1">
    <property type="protein sequence ID" value="ACRNAN_scaffold14722.g15768.t1"/>
    <property type="gene ID" value="ACRNAN_scaffold14722.g15768"/>
</dbReference>
<dbReference type="InterPro" id="IPR000672">
    <property type="entry name" value="THF_DH/CycHdrlase"/>
</dbReference>
<keyword evidence="7" id="KW-1185">Reference proteome</keyword>
<keyword evidence="2" id="KW-0554">One-carbon metabolism</keyword>
<evidence type="ECO:0000259" key="6">
    <source>
        <dbReference type="Pfam" id="PF02882"/>
    </source>
</evidence>
<keyword evidence="4" id="KW-0560">Oxidoreductase</keyword>
<dbReference type="AlphaFoldDB" id="A0A914CU79"/>
<name>A0A914CU79_9BILA</name>
<dbReference type="GO" id="GO:0004488">
    <property type="term" value="F:methylenetetrahydrofolate dehydrogenase (NADP+) activity"/>
    <property type="evidence" value="ECO:0007669"/>
    <property type="project" value="InterPro"/>
</dbReference>
<sequence length="177" mass="19214">MALGLKNSIVPCTPKGIISILQRYDRELFGKHTVVVGKSNIVGKPLANLIMEKTHSTITICHKETKNLQEFTKQADVLIVAAGVPNLITEDMVKPGSIVIDVGITRIEDQTKKSGFRLVGDVDFENVKKNVSLITPVPGGVGPLTVASLISNTLEAFTNQNQRLIEETTQKSQKAIP</sequence>
<dbReference type="FunFam" id="3.40.50.720:FF:000189">
    <property type="entry name" value="Bifunctional protein FolD"/>
    <property type="match status" value="1"/>
</dbReference>
<dbReference type="Gene3D" id="3.40.50.720">
    <property type="entry name" value="NAD(P)-binding Rossmann-like Domain"/>
    <property type="match status" value="1"/>
</dbReference>
<dbReference type="PRINTS" id="PR00085">
    <property type="entry name" value="THFDHDRGNASE"/>
</dbReference>
<evidence type="ECO:0000313" key="7">
    <source>
        <dbReference type="Proteomes" id="UP000887540"/>
    </source>
</evidence>
<dbReference type="InterPro" id="IPR036291">
    <property type="entry name" value="NAD(P)-bd_dom_sf"/>
</dbReference>
<reference evidence="8" key="1">
    <citation type="submission" date="2022-11" db="UniProtKB">
        <authorList>
            <consortium name="WormBaseParasite"/>
        </authorList>
    </citation>
    <scope>IDENTIFICATION</scope>
</reference>
<dbReference type="CDD" id="cd01080">
    <property type="entry name" value="NAD_bind_m-THF_DH_Cyclohyd"/>
    <property type="match status" value="1"/>
</dbReference>
<dbReference type="GO" id="GO:0004477">
    <property type="term" value="F:methenyltetrahydrofolate cyclohydrolase activity"/>
    <property type="evidence" value="ECO:0007669"/>
    <property type="project" value="UniProtKB-EC"/>
</dbReference>
<dbReference type="GO" id="GO:0005829">
    <property type="term" value="C:cytosol"/>
    <property type="evidence" value="ECO:0007669"/>
    <property type="project" value="TreeGrafter"/>
</dbReference>
<evidence type="ECO:0000256" key="1">
    <source>
        <dbReference type="ARBA" id="ARBA00012776"/>
    </source>
</evidence>
<feature type="domain" description="Tetrahydrofolate dehydrogenase/cyclohydrolase NAD(P)-binding" evidence="6">
    <location>
        <begin position="11"/>
        <end position="160"/>
    </location>
</feature>
<protein>
    <recommendedName>
        <fullName evidence="1">methenyltetrahydrofolate cyclohydrolase</fullName>
        <ecNumber evidence="1">3.5.4.9</ecNumber>
    </recommendedName>
</protein>
<keyword evidence="5" id="KW-0511">Multifunctional enzyme</keyword>
<evidence type="ECO:0000256" key="3">
    <source>
        <dbReference type="ARBA" id="ARBA00022801"/>
    </source>
</evidence>
<dbReference type="PANTHER" id="PTHR48099">
    <property type="entry name" value="C-1-TETRAHYDROFOLATE SYNTHASE, CYTOPLASMIC-RELATED"/>
    <property type="match status" value="1"/>
</dbReference>
<accession>A0A914CU79</accession>
<dbReference type="InterPro" id="IPR020631">
    <property type="entry name" value="THF_DH/CycHdrlase_NAD-bd_dom"/>
</dbReference>
<proteinExistence type="predicted"/>